<accession>J4GSV2</accession>
<evidence type="ECO:0000256" key="10">
    <source>
        <dbReference type="ARBA" id="ARBA00023180"/>
    </source>
</evidence>
<feature type="chain" id="PRO_5003779044" description="Lytic polysaccharide monooxygenase" evidence="13">
    <location>
        <begin position="21"/>
        <end position="348"/>
    </location>
</feature>
<dbReference type="RefSeq" id="XP_012183613.1">
    <property type="nucleotide sequence ID" value="XM_012328223.1"/>
</dbReference>
<keyword evidence="15" id="KW-1185">Reference proteome</keyword>
<keyword evidence="3" id="KW-0964">Secreted</keyword>
<keyword evidence="6" id="KW-0560">Oxidoreductase</keyword>
<keyword evidence="5 13" id="KW-0732">Signal</keyword>
<dbReference type="STRING" id="599839.J4GSV2"/>
<evidence type="ECO:0000256" key="6">
    <source>
        <dbReference type="ARBA" id="ARBA00023002"/>
    </source>
</evidence>
<keyword evidence="7" id="KW-0186">Copper</keyword>
<evidence type="ECO:0000256" key="1">
    <source>
        <dbReference type="ARBA" id="ARBA00001973"/>
    </source>
</evidence>
<evidence type="ECO:0000256" key="5">
    <source>
        <dbReference type="ARBA" id="ARBA00022729"/>
    </source>
</evidence>
<proteinExistence type="inferred from homology"/>
<keyword evidence="10" id="KW-0325">Glycoprotein</keyword>
<comment type="cofactor">
    <cofactor evidence="1">
        <name>Cu(2+)</name>
        <dbReference type="ChEBI" id="CHEBI:29036"/>
    </cofactor>
</comment>
<evidence type="ECO:0000256" key="2">
    <source>
        <dbReference type="ARBA" id="ARBA00004613"/>
    </source>
</evidence>
<dbReference type="HOGENOM" id="CLU_030284_3_1_1"/>
<dbReference type="Proteomes" id="UP000006352">
    <property type="component" value="Unassembled WGS sequence"/>
</dbReference>
<keyword evidence="4" id="KW-0479">Metal-binding</keyword>
<evidence type="ECO:0000313" key="14">
    <source>
        <dbReference type="EMBL" id="CCM04330.1"/>
    </source>
</evidence>
<dbReference type="OrthoDB" id="2019572at2759"/>
<dbReference type="GO" id="GO:0004497">
    <property type="term" value="F:monooxygenase activity"/>
    <property type="evidence" value="ECO:0007669"/>
    <property type="project" value="UniProtKB-KW"/>
</dbReference>
<reference evidence="14 15" key="1">
    <citation type="journal article" date="2012" name="Appl. Environ. Microbiol.">
        <title>Short-read sequencing for genomic analysis of the brown rot fungus Fibroporia radiculosa.</title>
        <authorList>
            <person name="Tang J.D."/>
            <person name="Perkins A.D."/>
            <person name="Sonstegard T.S."/>
            <person name="Schroeder S.G."/>
            <person name="Burgess S.C."/>
            <person name="Diehl S.V."/>
        </authorList>
    </citation>
    <scope>NUCLEOTIDE SEQUENCE [LARGE SCALE GENOMIC DNA]</scope>
    <source>
        <strain evidence="14 15">TFFH 294</strain>
    </source>
</reference>
<dbReference type="InParanoid" id="J4GSV2"/>
<dbReference type="GO" id="GO:0046872">
    <property type="term" value="F:metal ion binding"/>
    <property type="evidence" value="ECO:0007669"/>
    <property type="project" value="UniProtKB-KW"/>
</dbReference>
<dbReference type="EMBL" id="HE797150">
    <property type="protein sequence ID" value="CCM04330.1"/>
    <property type="molecule type" value="Genomic_DNA"/>
</dbReference>
<evidence type="ECO:0000256" key="9">
    <source>
        <dbReference type="ARBA" id="ARBA00023157"/>
    </source>
</evidence>
<sequence length="348" mass="38211">MRSAVPVLLSLAAFVPMARAHIAFWHNSMYGFNVTQQDFDYDNRPVTPFINYSFQQWWFHNHLSYPPEPGAVFNLPAGQAVNAELSCDKGATSWYASSQGGLAGYPTNWPCPGQASSEFHTLNINDTRGCALAIAYKPNATDVQPDDFVVFSVNHTCVWDLNTAFQVPAGMPPCPEGKCTCAWFWIHSADSGAEQNYMNGFSCNVTDTTSTTPIGKPMLPRRCGEDPDFDEAANPGNCTIGPKYPMYWYQAEGNNMFEGTYMPPAYNSIYGFKDGAQDDIFQDAYVSSLGSSSAGIYPSATPVSKRADGEDVDASLPPPVTTPAPLPTPVPAEHARMHKHHKRLTHRD</sequence>
<feature type="signal peptide" evidence="13">
    <location>
        <begin position="1"/>
        <end position="20"/>
    </location>
</feature>
<evidence type="ECO:0000256" key="8">
    <source>
        <dbReference type="ARBA" id="ARBA00023033"/>
    </source>
</evidence>
<dbReference type="GeneID" id="24099241"/>
<feature type="compositionally biased region" description="Basic residues" evidence="12">
    <location>
        <begin position="336"/>
        <end position="348"/>
    </location>
</feature>
<evidence type="ECO:0000256" key="12">
    <source>
        <dbReference type="SAM" id="MobiDB-lite"/>
    </source>
</evidence>
<organism evidence="14 15">
    <name type="scientific">Fibroporia radiculosa</name>
    <dbReference type="NCBI Taxonomy" id="599839"/>
    <lineage>
        <taxon>Eukaryota</taxon>
        <taxon>Fungi</taxon>
        <taxon>Dikarya</taxon>
        <taxon>Basidiomycota</taxon>
        <taxon>Agaricomycotina</taxon>
        <taxon>Agaricomycetes</taxon>
        <taxon>Polyporales</taxon>
        <taxon>Fibroporiaceae</taxon>
        <taxon>Fibroporia</taxon>
    </lineage>
</organism>
<evidence type="ECO:0000256" key="11">
    <source>
        <dbReference type="ARBA" id="ARBA00046340"/>
    </source>
</evidence>
<dbReference type="InterPro" id="IPR054497">
    <property type="entry name" value="LPMO_AA14"/>
</dbReference>
<dbReference type="GO" id="GO:0005576">
    <property type="term" value="C:extracellular region"/>
    <property type="evidence" value="ECO:0007669"/>
    <property type="project" value="UniProtKB-SubCell"/>
</dbReference>
<name>J4GSV2_9APHY</name>
<evidence type="ECO:0000256" key="4">
    <source>
        <dbReference type="ARBA" id="ARBA00022723"/>
    </source>
</evidence>
<feature type="compositionally biased region" description="Pro residues" evidence="12">
    <location>
        <begin position="316"/>
        <end position="330"/>
    </location>
</feature>
<comment type="subcellular location">
    <subcellularLocation>
        <location evidence="2">Secreted</location>
    </subcellularLocation>
</comment>
<feature type="region of interest" description="Disordered" evidence="12">
    <location>
        <begin position="296"/>
        <end position="348"/>
    </location>
</feature>
<dbReference type="AlphaFoldDB" id="J4GSV2"/>
<dbReference type="Pfam" id="PF22810">
    <property type="entry name" value="LPMO_AA14"/>
    <property type="match status" value="1"/>
</dbReference>
<comment type="similarity">
    <text evidence="11">Belongs to the polysaccharide monooxygenase AA14 family.</text>
</comment>
<evidence type="ECO:0000313" key="15">
    <source>
        <dbReference type="Proteomes" id="UP000006352"/>
    </source>
</evidence>
<protein>
    <recommendedName>
        <fullName evidence="16">Lytic polysaccharide monooxygenase</fullName>
    </recommendedName>
</protein>
<dbReference type="Gene3D" id="2.70.50.70">
    <property type="match status" value="1"/>
</dbReference>
<keyword evidence="9" id="KW-1015">Disulfide bond</keyword>
<evidence type="ECO:0000256" key="3">
    <source>
        <dbReference type="ARBA" id="ARBA00022525"/>
    </source>
</evidence>
<gene>
    <name evidence="14" type="ORF">FIBRA_06501</name>
</gene>
<evidence type="ECO:0008006" key="16">
    <source>
        <dbReference type="Google" id="ProtNLM"/>
    </source>
</evidence>
<evidence type="ECO:0000256" key="13">
    <source>
        <dbReference type="SAM" id="SignalP"/>
    </source>
</evidence>
<keyword evidence="8" id="KW-0503">Monooxygenase</keyword>
<evidence type="ECO:0000256" key="7">
    <source>
        <dbReference type="ARBA" id="ARBA00023008"/>
    </source>
</evidence>